<dbReference type="EMBL" id="AJAQ01000016">
    <property type="protein sequence ID" value="EOH93844.1"/>
    <property type="molecule type" value="Genomic_DNA"/>
</dbReference>
<dbReference type="GO" id="GO:0003677">
    <property type="term" value="F:DNA binding"/>
    <property type="evidence" value="ECO:0007669"/>
    <property type="project" value="UniProtKB-UniRule"/>
</dbReference>
<reference evidence="4 5" key="1">
    <citation type="submission" date="2013-02" db="EMBL/GenBank/DDBJ databases">
        <title>The Genome Sequence of Enterococcus pallens BAA-351.</title>
        <authorList>
            <consortium name="The Broad Institute Genome Sequencing Platform"/>
            <consortium name="The Broad Institute Genome Sequencing Center for Infectious Disease"/>
            <person name="Earl A.M."/>
            <person name="Gilmore M.S."/>
            <person name="Lebreton F."/>
            <person name="Walker B."/>
            <person name="Young S.K."/>
            <person name="Zeng Q."/>
            <person name="Gargeya S."/>
            <person name="Fitzgerald M."/>
            <person name="Haas B."/>
            <person name="Abouelleil A."/>
            <person name="Alvarado L."/>
            <person name="Arachchi H.M."/>
            <person name="Berlin A.M."/>
            <person name="Chapman S.B."/>
            <person name="Dewar J."/>
            <person name="Goldberg J."/>
            <person name="Griggs A."/>
            <person name="Gujja S."/>
            <person name="Hansen M."/>
            <person name="Howarth C."/>
            <person name="Imamovic A."/>
            <person name="Larimer J."/>
            <person name="McCowan C."/>
            <person name="Murphy C."/>
            <person name="Neiman D."/>
            <person name="Pearson M."/>
            <person name="Priest M."/>
            <person name="Roberts A."/>
            <person name="Saif S."/>
            <person name="Shea T."/>
            <person name="Sisk P."/>
            <person name="Sykes S."/>
            <person name="Wortman J."/>
            <person name="Nusbaum C."/>
            <person name="Birren B."/>
        </authorList>
    </citation>
    <scope>NUCLEOTIDE SEQUENCE [LARGE SCALE GENOMIC DNA]</scope>
    <source>
        <strain evidence="4 5">ATCC BAA-351</strain>
    </source>
</reference>
<dbReference type="Gene3D" id="1.10.357.10">
    <property type="entry name" value="Tetracycline Repressor, domain 2"/>
    <property type="match status" value="1"/>
</dbReference>
<organism evidence="4 5">
    <name type="scientific">Enterococcus pallens ATCC BAA-351</name>
    <dbReference type="NCBI Taxonomy" id="1158607"/>
    <lineage>
        <taxon>Bacteria</taxon>
        <taxon>Bacillati</taxon>
        <taxon>Bacillota</taxon>
        <taxon>Bacilli</taxon>
        <taxon>Lactobacillales</taxon>
        <taxon>Enterococcaceae</taxon>
        <taxon>Enterococcus</taxon>
    </lineage>
</organism>
<dbReference type="InterPro" id="IPR050109">
    <property type="entry name" value="HTH-type_TetR-like_transc_reg"/>
</dbReference>
<proteinExistence type="predicted"/>
<dbReference type="InterPro" id="IPR009057">
    <property type="entry name" value="Homeodomain-like_sf"/>
</dbReference>
<dbReference type="Gene3D" id="1.10.10.60">
    <property type="entry name" value="Homeodomain-like"/>
    <property type="match status" value="1"/>
</dbReference>
<dbReference type="InterPro" id="IPR001647">
    <property type="entry name" value="HTH_TetR"/>
</dbReference>
<dbReference type="AlphaFoldDB" id="R2T0R2"/>
<dbReference type="STRING" id="160454.RV10_GL000616"/>
<dbReference type="SUPFAM" id="SSF46689">
    <property type="entry name" value="Homeodomain-like"/>
    <property type="match status" value="1"/>
</dbReference>
<dbReference type="Proteomes" id="UP000013782">
    <property type="component" value="Unassembled WGS sequence"/>
</dbReference>
<evidence type="ECO:0000256" key="1">
    <source>
        <dbReference type="ARBA" id="ARBA00023125"/>
    </source>
</evidence>
<dbReference type="SUPFAM" id="SSF48498">
    <property type="entry name" value="Tetracyclin repressor-like, C-terminal domain"/>
    <property type="match status" value="1"/>
</dbReference>
<evidence type="ECO:0000256" key="2">
    <source>
        <dbReference type="PROSITE-ProRule" id="PRU00335"/>
    </source>
</evidence>
<dbReference type="PRINTS" id="PR00455">
    <property type="entry name" value="HTHTETR"/>
</dbReference>
<feature type="domain" description="HTH tetR-type" evidence="3">
    <location>
        <begin position="10"/>
        <end position="70"/>
    </location>
</feature>
<evidence type="ECO:0000313" key="4">
    <source>
        <dbReference type="EMBL" id="EOH93844.1"/>
    </source>
</evidence>
<dbReference type="PANTHER" id="PTHR30328:SF54">
    <property type="entry name" value="HTH-TYPE TRANSCRIPTIONAL REPRESSOR SCO4008"/>
    <property type="match status" value="1"/>
</dbReference>
<keyword evidence="1 2" id="KW-0238">DNA-binding</keyword>
<dbReference type="PANTHER" id="PTHR30328">
    <property type="entry name" value="TRANSCRIPTIONAL REPRESSOR"/>
    <property type="match status" value="1"/>
</dbReference>
<dbReference type="PROSITE" id="PS50977">
    <property type="entry name" value="HTH_TETR_2"/>
    <property type="match status" value="1"/>
</dbReference>
<dbReference type="InterPro" id="IPR036271">
    <property type="entry name" value="Tet_transcr_reg_TetR-rel_C_sf"/>
</dbReference>
<dbReference type="PATRIC" id="fig|1158607.3.peg.2519"/>
<dbReference type="RefSeq" id="WP_010757530.1">
    <property type="nucleotide sequence ID" value="NZ_ASWD01000001.1"/>
</dbReference>
<evidence type="ECO:0000259" key="3">
    <source>
        <dbReference type="PROSITE" id="PS50977"/>
    </source>
</evidence>
<gene>
    <name evidence="4" type="ORF">UAU_02540</name>
</gene>
<protein>
    <recommendedName>
        <fullName evidence="3">HTH tetR-type domain-containing protein</fullName>
    </recommendedName>
</protein>
<sequence>MDTKLLELEAKRRDMLLNAALEEFVTKGYDQASTNRIAKSAKMSKPLMFHYVTSKQELFLAMYDYFMELLDREYFSQLDFSQGDIFVRLQQSYLLQLKLIKQYPWILDFNKLSAETKSEAINQRVAAGKKQAACRQQLFANLDTTNFRKELDLEKALQFILWTNEGFTNQIVEKIKTSNRTDIDEAGLLAVLEDYLEELRKLFYVAADE</sequence>
<comment type="caution">
    <text evidence="4">The sequence shown here is derived from an EMBL/GenBank/DDBJ whole genome shotgun (WGS) entry which is preliminary data.</text>
</comment>
<dbReference type="GO" id="GO:0006355">
    <property type="term" value="P:regulation of DNA-templated transcription"/>
    <property type="evidence" value="ECO:0007669"/>
    <property type="project" value="UniProtKB-ARBA"/>
</dbReference>
<dbReference type="HOGENOM" id="CLU_069356_45_0_9"/>
<evidence type="ECO:0000313" key="5">
    <source>
        <dbReference type="Proteomes" id="UP000013782"/>
    </source>
</evidence>
<name>R2T0R2_9ENTE</name>
<accession>R2T0R2</accession>
<dbReference type="Pfam" id="PF00440">
    <property type="entry name" value="TetR_N"/>
    <property type="match status" value="1"/>
</dbReference>
<keyword evidence="5" id="KW-1185">Reference proteome</keyword>
<feature type="DNA-binding region" description="H-T-H motif" evidence="2">
    <location>
        <begin position="33"/>
        <end position="52"/>
    </location>
</feature>
<dbReference type="eggNOG" id="COG1309">
    <property type="taxonomic scope" value="Bacteria"/>
</dbReference>